<dbReference type="Pfam" id="PF00005">
    <property type="entry name" value="ABC_tran"/>
    <property type="match status" value="1"/>
</dbReference>
<dbReference type="PANTHER" id="PTHR42794:SF1">
    <property type="entry name" value="HEMIN IMPORT ATP-BINDING PROTEIN HMUV"/>
    <property type="match status" value="1"/>
</dbReference>
<keyword evidence="2" id="KW-0547">Nucleotide-binding</keyword>
<gene>
    <name evidence="7" type="ORF">D7V88_30880</name>
</gene>
<dbReference type="InterPro" id="IPR017871">
    <property type="entry name" value="ABC_transporter-like_CS"/>
</dbReference>
<protein>
    <submittedName>
        <fullName evidence="7">ABC transporter ATP-binding protein</fullName>
    </submittedName>
</protein>
<dbReference type="InterPro" id="IPR003439">
    <property type="entry name" value="ABC_transporter-like_ATP-bd"/>
</dbReference>
<dbReference type="OrthoDB" id="9809450at2"/>
<name>A0A3A8I2H0_9BACT</name>
<dbReference type="AlphaFoldDB" id="A0A3A8I2H0"/>
<evidence type="ECO:0000256" key="2">
    <source>
        <dbReference type="ARBA" id="ARBA00022741"/>
    </source>
</evidence>
<dbReference type="Gene3D" id="3.40.50.300">
    <property type="entry name" value="P-loop containing nucleotide triphosphate hydrolases"/>
    <property type="match status" value="1"/>
</dbReference>
<dbReference type="PROSITE" id="PS00211">
    <property type="entry name" value="ABC_TRANSPORTER_1"/>
    <property type="match status" value="1"/>
</dbReference>
<evidence type="ECO:0000256" key="3">
    <source>
        <dbReference type="ARBA" id="ARBA00022840"/>
    </source>
</evidence>
<dbReference type="SMART" id="SM00382">
    <property type="entry name" value="AAA"/>
    <property type="match status" value="1"/>
</dbReference>
<keyword evidence="8" id="KW-1185">Reference proteome</keyword>
<keyword evidence="3 7" id="KW-0067">ATP-binding</keyword>
<keyword evidence="1" id="KW-0813">Transport</keyword>
<sequence>MTAGLTLDSVTVRARGRTLLDGVSLHVAPGEFVAIVGPNGAGKTTLLRVALGLLRPDSGHARVEGHDVAGLAPRERAARLAWLPQRLETAEPITALEQVVAARYRFPESRRASETAAQRALAEVGAQDFAPRPVTELSGGERQRVAMAGLLAQETPWVLLDEPANFLDPAQQMELYTRMGQLWRAGRGLLCVTHDVNVLTHVRVPGTRAPRVVGLAQGRVAFDADYDAPDLGEHLGALFGVRMHSTSVDGHRIFVGLPQHGGTR</sequence>
<dbReference type="SUPFAM" id="SSF52540">
    <property type="entry name" value="P-loop containing nucleoside triphosphate hydrolases"/>
    <property type="match status" value="1"/>
</dbReference>
<evidence type="ECO:0000259" key="6">
    <source>
        <dbReference type="PROSITE" id="PS50893"/>
    </source>
</evidence>
<dbReference type="PANTHER" id="PTHR42794">
    <property type="entry name" value="HEMIN IMPORT ATP-BINDING PROTEIN HMUV"/>
    <property type="match status" value="1"/>
</dbReference>
<comment type="caution">
    <text evidence="7">The sequence shown here is derived from an EMBL/GenBank/DDBJ whole genome shotgun (WGS) entry which is preliminary data.</text>
</comment>
<dbReference type="GO" id="GO:0005524">
    <property type="term" value="F:ATP binding"/>
    <property type="evidence" value="ECO:0007669"/>
    <property type="project" value="UniProtKB-KW"/>
</dbReference>
<keyword evidence="4" id="KW-1278">Translocase</keyword>
<organism evidence="7 8">
    <name type="scientific">Corallococcus terminator</name>
    <dbReference type="NCBI Taxonomy" id="2316733"/>
    <lineage>
        <taxon>Bacteria</taxon>
        <taxon>Pseudomonadati</taxon>
        <taxon>Myxococcota</taxon>
        <taxon>Myxococcia</taxon>
        <taxon>Myxococcales</taxon>
        <taxon>Cystobacterineae</taxon>
        <taxon>Myxococcaceae</taxon>
        <taxon>Corallococcus</taxon>
    </lineage>
</organism>
<dbReference type="InterPro" id="IPR027417">
    <property type="entry name" value="P-loop_NTPase"/>
</dbReference>
<accession>A0A3A8I2H0</accession>
<evidence type="ECO:0000313" key="8">
    <source>
        <dbReference type="Proteomes" id="UP000268094"/>
    </source>
</evidence>
<dbReference type="InterPro" id="IPR003593">
    <property type="entry name" value="AAA+_ATPase"/>
</dbReference>
<comment type="function">
    <text evidence="5">Part of the ABC transporter complex HmuTUV involved in hemin import. Responsible for energy coupling to the transport system.</text>
</comment>
<dbReference type="Proteomes" id="UP000268094">
    <property type="component" value="Unassembled WGS sequence"/>
</dbReference>
<dbReference type="GO" id="GO:0016887">
    <property type="term" value="F:ATP hydrolysis activity"/>
    <property type="evidence" value="ECO:0007669"/>
    <property type="project" value="InterPro"/>
</dbReference>
<evidence type="ECO:0000256" key="1">
    <source>
        <dbReference type="ARBA" id="ARBA00022448"/>
    </source>
</evidence>
<evidence type="ECO:0000256" key="5">
    <source>
        <dbReference type="ARBA" id="ARBA00037066"/>
    </source>
</evidence>
<dbReference type="PROSITE" id="PS50893">
    <property type="entry name" value="ABC_TRANSPORTER_2"/>
    <property type="match status" value="1"/>
</dbReference>
<evidence type="ECO:0000313" key="7">
    <source>
        <dbReference type="EMBL" id="RKG77552.1"/>
    </source>
</evidence>
<dbReference type="EMBL" id="RAVZ01000281">
    <property type="protein sequence ID" value="RKG77552.1"/>
    <property type="molecule type" value="Genomic_DNA"/>
</dbReference>
<evidence type="ECO:0000256" key="4">
    <source>
        <dbReference type="ARBA" id="ARBA00022967"/>
    </source>
</evidence>
<feature type="domain" description="ABC transporter" evidence="6">
    <location>
        <begin position="5"/>
        <end position="242"/>
    </location>
</feature>
<dbReference type="RefSeq" id="WP_120544208.1">
    <property type="nucleotide sequence ID" value="NZ_RAVZ01000281.1"/>
</dbReference>
<reference evidence="8" key="1">
    <citation type="submission" date="2018-09" db="EMBL/GenBank/DDBJ databases">
        <authorList>
            <person name="Livingstone P.G."/>
            <person name="Whitworth D.E."/>
        </authorList>
    </citation>
    <scope>NUCLEOTIDE SEQUENCE [LARGE SCALE GENOMIC DNA]</scope>
    <source>
        <strain evidence="8">CA054A</strain>
    </source>
</reference>
<proteinExistence type="predicted"/>
<dbReference type="CDD" id="cd03214">
    <property type="entry name" value="ABC_Iron-Siderophores_B12_Hemin"/>
    <property type="match status" value="1"/>
</dbReference>